<dbReference type="EMBL" id="WWCK01000009">
    <property type="protein sequence ID" value="MYM70348.1"/>
    <property type="molecule type" value="Genomic_DNA"/>
</dbReference>
<protein>
    <submittedName>
        <fullName evidence="1">DUF2442 domain-containing protein</fullName>
    </submittedName>
</protein>
<evidence type="ECO:0000313" key="1">
    <source>
        <dbReference type="EMBL" id="MYM70348.1"/>
    </source>
</evidence>
<dbReference type="RefSeq" id="WP_161016852.1">
    <property type="nucleotide sequence ID" value="NZ_WWCK01000009.1"/>
</dbReference>
<dbReference type="InterPro" id="IPR018841">
    <property type="entry name" value="DUF2442"/>
</dbReference>
<organism evidence="1 2">
    <name type="scientific">Duganella rivi</name>
    <dbReference type="NCBI Taxonomy" id="2666083"/>
    <lineage>
        <taxon>Bacteria</taxon>
        <taxon>Pseudomonadati</taxon>
        <taxon>Pseudomonadota</taxon>
        <taxon>Betaproteobacteria</taxon>
        <taxon>Burkholderiales</taxon>
        <taxon>Oxalobacteraceae</taxon>
        <taxon>Telluria group</taxon>
        <taxon>Duganella</taxon>
    </lineage>
</organism>
<dbReference type="AlphaFoldDB" id="A0A7X4GVA0"/>
<dbReference type="Proteomes" id="UP000450012">
    <property type="component" value="Unassembled WGS sequence"/>
</dbReference>
<dbReference type="Pfam" id="PF10387">
    <property type="entry name" value="DUF2442"/>
    <property type="match status" value="1"/>
</dbReference>
<proteinExistence type="predicted"/>
<name>A0A7X4GVA0_9BURK</name>
<keyword evidence="2" id="KW-1185">Reference proteome</keyword>
<comment type="caution">
    <text evidence="1">The sequence shown here is derived from an EMBL/GenBank/DDBJ whole genome shotgun (WGS) entry which is preliminary data.</text>
</comment>
<dbReference type="Gene3D" id="3.30.2020.40">
    <property type="entry name" value="Uncharacterised protein PF10387, DUF2442"/>
    <property type="match status" value="1"/>
</dbReference>
<accession>A0A7X4GVA0</accession>
<reference evidence="1 2" key="1">
    <citation type="submission" date="2019-12" db="EMBL/GenBank/DDBJ databases">
        <title>Novel species isolated from a subtropical stream in China.</title>
        <authorList>
            <person name="Lu H."/>
        </authorList>
    </citation>
    <scope>NUCLEOTIDE SEQUENCE [LARGE SCALE GENOMIC DNA]</scope>
    <source>
        <strain evidence="1 2">FT55W</strain>
    </source>
</reference>
<evidence type="ECO:0000313" key="2">
    <source>
        <dbReference type="Proteomes" id="UP000450012"/>
    </source>
</evidence>
<sequence length="102" mass="11157">MGITKREFEAANRRGREMLAKFPAALTVRYDSGLEQLVIALSNGQQLIVAPQTIRGLEKALPEDLVEAEISPSGLGVHFPKIDADVYLPPLLVNMASQSRRA</sequence>
<gene>
    <name evidence="1" type="ORF">GTP45_26600</name>
</gene>